<dbReference type="Gene3D" id="3.90.226.10">
    <property type="entry name" value="2-enoyl-CoA Hydratase, Chain A, domain 1"/>
    <property type="match status" value="1"/>
</dbReference>
<evidence type="ECO:0000313" key="5">
    <source>
        <dbReference type="Proteomes" id="UP000571017"/>
    </source>
</evidence>
<dbReference type="InterPro" id="IPR014748">
    <property type="entry name" value="Enoyl-CoA_hydra_C"/>
</dbReference>
<dbReference type="PROSITE" id="PS00166">
    <property type="entry name" value="ENOYL_COA_HYDRATASE"/>
    <property type="match status" value="1"/>
</dbReference>
<dbReference type="FunFam" id="1.10.12.10:FF:000001">
    <property type="entry name" value="Probable enoyl-CoA hydratase, mitochondrial"/>
    <property type="match status" value="1"/>
</dbReference>
<dbReference type="Pfam" id="PF00378">
    <property type="entry name" value="ECH_1"/>
    <property type="match status" value="1"/>
</dbReference>
<keyword evidence="2 4" id="KW-0456">Lyase</keyword>
<dbReference type="Gene3D" id="1.10.12.10">
    <property type="entry name" value="Lyase 2-enoyl-coa Hydratase, Chain A, domain 2"/>
    <property type="match status" value="1"/>
</dbReference>
<dbReference type="GO" id="GO:0006635">
    <property type="term" value="P:fatty acid beta-oxidation"/>
    <property type="evidence" value="ECO:0007669"/>
    <property type="project" value="TreeGrafter"/>
</dbReference>
<dbReference type="InterPro" id="IPR029045">
    <property type="entry name" value="ClpP/crotonase-like_dom_sf"/>
</dbReference>
<dbReference type="EC" id="4.2.1.17" evidence="4"/>
<evidence type="ECO:0000256" key="1">
    <source>
        <dbReference type="ARBA" id="ARBA00005254"/>
    </source>
</evidence>
<dbReference type="EMBL" id="JACEFG010000001">
    <property type="protein sequence ID" value="MBA2173983.1"/>
    <property type="molecule type" value="Genomic_DNA"/>
</dbReference>
<dbReference type="RefSeq" id="WP_181471005.1">
    <property type="nucleotide sequence ID" value="NZ_JACEFG010000001.1"/>
</dbReference>
<reference evidence="4 5" key="1">
    <citation type="journal article" date="2004" name="Extremophiles">
        <title>Halobacillus locisalis sp. nov., a halophilic bacterium isolated from a marine solar saltern of the Yellow Sea in Korea.</title>
        <authorList>
            <person name="Yoon J.H."/>
            <person name="Kang K.H."/>
            <person name="Oh T.K."/>
            <person name="Park Y.H."/>
        </authorList>
    </citation>
    <scope>NUCLEOTIDE SEQUENCE [LARGE SCALE GENOMIC DNA]</scope>
    <source>
        <strain evidence="4 5">KCTC 3788</strain>
    </source>
</reference>
<dbReference type="NCBIfam" id="NF005802">
    <property type="entry name" value="PRK07657.1"/>
    <property type="match status" value="1"/>
</dbReference>
<comment type="caution">
    <text evidence="4">The sequence shown here is derived from an EMBL/GenBank/DDBJ whole genome shotgun (WGS) entry which is preliminary data.</text>
</comment>
<dbReference type="InterPro" id="IPR018376">
    <property type="entry name" value="Enoyl-CoA_hyd/isom_CS"/>
</dbReference>
<dbReference type="SUPFAM" id="SSF52096">
    <property type="entry name" value="ClpP/crotonase"/>
    <property type="match status" value="1"/>
</dbReference>
<organism evidence="4 5">
    <name type="scientific">Halobacillus locisalis</name>
    <dbReference type="NCBI Taxonomy" id="220753"/>
    <lineage>
        <taxon>Bacteria</taxon>
        <taxon>Bacillati</taxon>
        <taxon>Bacillota</taxon>
        <taxon>Bacilli</taxon>
        <taxon>Bacillales</taxon>
        <taxon>Bacillaceae</taxon>
        <taxon>Halobacillus</taxon>
    </lineage>
</organism>
<evidence type="ECO:0000256" key="3">
    <source>
        <dbReference type="RuleBase" id="RU003707"/>
    </source>
</evidence>
<comment type="similarity">
    <text evidence="1 3">Belongs to the enoyl-CoA hydratase/isomerase family.</text>
</comment>
<name>A0A838CQ38_9BACI</name>
<dbReference type="PANTHER" id="PTHR11941">
    <property type="entry name" value="ENOYL-COA HYDRATASE-RELATED"/>
    <property type="match status" value="1"/>
</dbReference>
<protein>
    <submittedName>
        <fullName evidence="4">Enoyl-CoA hydratase</fullName>
        <ecNumber evidence="4">4.2.1.17</ecNumber>
    </submittedName>
</protein>
<dbReference type="CDD" id="cd06558">
    <property type="entry name" value="crotonase-like"/>
    <property type="match status" value="1"/>
</dbReference>
<evidence type="ECO:0000313" key="4">
    <source>
        <dbReference type="EMBL" id="MBA2173983.1"/>
    </source>
</evidence>
<dbReference type="FunFam" id="3.90.226.10:FF:000009">
    <property type="entry name" value="Carnitinyl-CoA dehydratase"/>
    <property type="match status" value="1"/>
</dbReference>
<sequence>MTNLVTLEEVEAHVYVLTLNRPEAANALSRDVLDALAERVDELKRSSQVRAVIVTGSGSKAFCAGADLKERKEMDDEQVIQAVTKIGETINLIEEIPVPTIAMINGVAFGGGLELALACDLRMMSTLTTVGLTETSLAIIPGAGGTQRLSRLIGLGKAKSMIYTAKPVDADRAYQIGLVEYIHDPQILFEEAKDLACTIARNGPLAMKQAKKAINTGYETDLRTALEIERICYQRTIPTHDRIEGLQAFKEKRKPEYKGE</sequence>
<dbReference type="Proteomes" id="UP000571017">
    <property type="component" value="Unassembled WGS sequence"/>
</dbReference>
<keyword evidence="5" id="KW-1185">Reference proteome</keyword>
<evidence type="ECO:0000256" key="2">
    <source>
        <dbReference type="ARBA" id="ARBA00023239"/>
    </source>
</evidence>
<dbReference type="GO" id="GO:0004300">
    <property type="term" value="F:enoyl-CoA hydratase activity"/>
    <property type="evidence" value="ECO:0007669"/>
    <property type="project" value="UniProtKB-EC"/>
</dbReference>
<accession>A0A838CQ38</accession>
<dbReference type="PANTHER" id="PTHR11941:SF54">
    <property type="entry name" value="ENOYL-COA HYDRATASE, MITOCHONDRIAL"/>
    <property type="match status" value="1"/>
</dbReference>
<dbReference type="InterPro" id="IPR001753">
    <property type="entry name" value="Enoyl-CoA_hydra/iso"/>
</dbReference>
<dbReference type="AlphaFoldDB" id="A0A838CQ38"/>
<gene>
    <name evidence="4" type="ORF">H0266_03620</name>
</gene>
<proteinExistence type="inferred from homology"/>